<keyword evidence="2" id="KW-0229">DNA integration</keyword>
<dbReference type="PANTHER" id="PTHR30629">
    <property type="entry name" value="PROPHAGE INTEGRASE"/>
    <property type="match status" value="1"/>
</dbReference>
<dbReference type="Pfam" id="PF13356">
    <property type="entry name" value="Arm-DNA-bind_3"/>
    <property type="match status" value="1"/>
</dbReference>
<keyword evidence="3 5" id="KW-0238">DNA-binding</keyword>
<comment type="caution">
    <text evidence="9">The sequence shown here is derived from an EMBL/GenBank/DDBJ whole genome shotgun (WGS) entry which is preliminary data.</text>
</comment>
<evidence type="ECO:0000313" key="10">
    <source>
        <dbReference type="Proteomes" id="UP000662678"/>
    </source>
</evidence>
<dbReference type="Gene3D" id="1.10.443.10">
    <property type="entry name" value="Intergrase catalytic core"/>
    <property type="match status" value="1"/>
</dbReference>
<dbReference type="EMBL" id="BMYP01000059">
    <property type="protein sequence ID" value="GHD81785.1"/>
    <property type="molecule type" value="Genomic_DNA"/>
</dbReference>
<comment type="similarity">
    <text evidence="1">Belongs to the 'phage' integrase family.</text>
</comment>
<evidence type="ECO:0000256" key="6">
    <source>
        <dbReference type="SAM" id="MobiDB-lite"/>
    </source>
</evidence>
<sequence length="417" mass="46975">MIVTLTDRFLDRLTFATDKPRRYHDRVLSGLMLLVGKRTKTFYLQTTCNGKQIKYAIGRYPVIQTDEARTEALSLLKDVRNGIPPVTRRAISKSVPTLSEALELYLAAKQLKPKSVSSYRTIIRVHFKEFADMPFTALGELSFAQHWEGLLKSLGASVANTCRAVINALISYVTAIFGLTIHNHVRRLAAAGLKPKKVQSRNTIVDDKQQPAWYRAVVKTPPQYAIYLLLMALTGLRLREGLNLHWEDVNFETSSLFIRQTKNGNPYAIPIGKRLCTLLHAYKQARPDSLTQPGMKLFDAVSANHTNAIAIRRGAPRFSIHDLRRGFVTTGTKLGISRAVIKRLVNHSARDVTEAHYIVLTNDDVRDEMQKIEDRLTLQWKSGLETQGYLEDFQLQKLKSGKPGKSRSLGNTPPPQS</sequence>
<reference evidence="10" key="1">
    <citation type="journal article" date="2019" name="Int. J. Syst. Evol. Microbiol.">
        <title>The Global Catalogue of Microorganisms (GCM) 10K type strain sequencing project: providing services to taxonomists for standard genome sequencing and annotation.</title>
        <authorList>
            <consortium name="The Broad Institute Genomics Platform"/>
            <consortium name="The Broad Institute Genome Sequencing Center for Infectious Disease"/>
            <person name="Wu L."/>
            <person name="Ma J."/>
        </authorList>
    </citation>
    <scope>NUCLEOTIDE SEQUENCE [LARGE SCALE GENOMIC DNA]</scope>
    <source>
        <strain evidence="10">KCTC 23713</strain>
    </source>
</reference>
<dbReference type="InterPro" id="IPR011010">
    <property type="entry name" value="DNA_brk_join_enz"/>
</dbReference>
<dbReference type="PROSITE" id="PS51900">
    <property type="entry name" value="CB"/>
    <property type="match status" value="1"/>
</dbReference>
<dbReference type="Pfam" id="PF00589">
    <property type="entry name" value="Phage_integrase"/>
    <property type="match status" value="1"/>
</dbReference>
<proteinExistence type="inferred from homology"/>
<dbReference type="SUPFAM" id="SSF56349">
    <property type="entry name" value="DNA breaking-rejoining enzymes"/>
    <property type="match status" value="1"/>
</dbReference>
<name>A0ABQ3HH50_9NEIS</name>
<keyword evidence="10" id="KW-1185">Reference proteome</keyword>
<dbReference type="InterPro" id="IPR050808">
    <property type="entry name" value="Phage_Integrase"/>
</dbReference>
<evidence type="ECO:0000256" key="2">
    <source>
        <dbReference type="ARBA" id="ARBA00022908"/>
    </source>
</evidence>
<dbReference type="Gene3D" id="3.30.160.390">
    <property type="entry name" value="Integrase, DNA-binding domain"/>
    <property type="match status" value="1"/>
</dbReference>
<evidence type="ECO:0000256" key="4">
    <source>
        <dbReference type="ARBA" id="ARBA00023172"/>
    </source>
</evidence>
<dbReference type="InterPro" id="IPR013762">
    <property type="entry name" value="Integrase-like_cat_sf"/>
</dbReference>
<feature type="domain" description="Core-binding (CB)" evidence="8">
    <location>
        <begin position="96"/>
        <end position="174"/>
    </location>
</feature>
<feature type="region of interest" description="Disordered" evidence="6">
    <location>
        <begin position="396"/>
        <end position="417"/>
    </location>
</feature>
<protein>
    <submittedName>
        <fullName evidence="9">Integrase</fullName>
    </submittedName>
</protein>
<dbReference type="PANTHER" id="PTHR30629:SF2">
    <property type="entry name" value="PROPHAGE INTEGRASE INTS-RELATED"/>
    <property type="match status" value="1"/>
</dbReference>
<keyword evidence="4" id="KW-0233">DNA recombination</keyword>
<organism evidence="9 10">
    <name type="scientific">Vogesella fluminis</name>
    <dbReference type="NCBI Taxonomy" id="1069161"/>
    <lineage>
        <taxon>Bacteria</taxon>
        <taxon>Pseudomonadati</taxon>
        <taxon>Pseudomonadota</taxon>
        <taxon>Betaproteobacteria</taxon>
        <taxon>Neisseriales</taxon>
        <taxon>Chromobacteriaceae</taxon>
        <taxon>Vogesella</taxon>
    </lineage>
</organism>
<dbReference type="RefSeq" id="WP_189354772.1">
    <property type="nucleotide sequence ID" value="NZ_BMYP01000059.1"/>
</dbReference>
<dbReference type="InterPro" id="IPR002104">
    <property type="entry name" value="Integrase_catalytic"/>
</dbReference>
<evidence type="ECO:0000256" key="3">
    <source>
        <dbReference type="ARBA" id="ARBA00023125"/>
    </source>
</evidence>
<evidence type="ECO:0000313" key="9">
    <source>
        <dbReference type="EMBL" id="GHD81785.1"/>
    </source>
</evidence>
<evidence type="ECO:0000256" key="1">
    <source>
        <dbReference type="ARBA" id="ARBA00008857"/>
    </source>
</evidence>
<evidence type="ECO:0000256" key="5">
    <source>
        <dbReference type="PROSITE-ProRule" id="PRU01248"/>
    </source>
</evidence>
<dbReference type="InterPro" id="IPR025166">
    <property type="entry name" value="Integrase_DNA_bind_dom"/>
</dbReference>
<dbReference type="Gene3D" id="1.10.150.130">
    <property type="match status" value="1"/>
</dbReference>
<feature type="domain" description="Tyr recombinase" evidence="7">
    <location>
        <begin position="200"/>
        <end position="370"/>
    </location>
</feature>
<evidence type="ECO:0000259" key="7">
    <source>
        <dbReference type="PROSITE" id="PS51898"/>
    </source>
</evidence>
<dbReference type="InterPro" id="IPR044068">
    <property type="entry name" value="CB"/>
</dbReference>
<dbReference type="PROSITE" id="PS51898">
    <property type="entry name" value="TYR_RECOMBINASE"/>
    <property type="match status" value="1"/>
</dbReference>
<accession>A0ABQ3HH50</accession>
<dbReference type="Proteomes" id="UP000662678">
    <property type="component" value="Unassembled WGS sequence"/>
</dbReference>
<dbReference type="InterPro" id="IPR010998">
    <property type="entry name" value="Integrase_recombinase_N"/>
</dbReference>
<evidence type="ECO:0000259" key="8">
    <source>
        <dbReference type="PROSITE" id="PS51900"/>
    </source>
</evidence>
<gene>
    <name evidence="9" type="ORF">GCM10011419_28330</name>
</gene>
<dbReference type="InterPro" id="IPR038488">
    <property type="entry name" value="Integrase_DNA-bd_sf"/>
</dbReference>